<proteinExistence type="predicted"/>
<organism evidence="2 3">
    <name type="scientific">Halorarum halophilum</name>
    <dbReference type="NCBI Taxonomy" id="2743090"/>
    <lineage>
        <taxon>Archaea</taxon>
        <taxon>Methanobacteriati</taxon>
        <taxon>Methanobacteriota</taxon>
        <taxon>Stenosarchaea group</taxon>
        <taxon>Halobacteria</taxon>
        <taxon>Halobacteriales</taxon>
        <taxon>Haloferacaceae</taxon>
        <taxon>Halorarum</taxon>
    </lineage>
</organism>
<feature type="region of interest" description="Disordered" evidence="1">
    <location>
        <begin position="31"/>
        <end position="58"/>
    </location>
</feature>
<sequence length="81" mass="8921">MSERALTEDDEGKRVVNANGDEIGMVSDVRGGTAYVDPDPGITDTITSKLGWSDRDEDDYPLDRSSIGMISDDEIRLKEDL</sequence>
<name>A0A7D5GJD8_9EURY</name>
<evidence type="ECO:0000256" key="1">
    <source>
        <dbReference type="SAM" id="MobiDB-lite"/>
    </source>
</evidence>
<dbReference type="OrthoDB" id="229248at2157"/>
<dbReference type="Proteomes" id="UP000509750">
    <property type="component" value="Chromosome"/>
</dbReference>
<dbReference type="RefSeq" id="WP_179168379.1">
    <property type="nucleotide sequence ID" value="NZ_CP058529.1"/>
</dbReference>
<dbReference type="GeneID" id="56028021"/>
<reference evidence="2 3" key="1">
    <citation type="submission" date="2020-07" db="EMBL/GenBank/DDBJ databases">
        <title>Gai3-2, isolated from salt lake.</title>
        <authorList>
            <person name="Cui H."/>
            <person name="Shi X."/>
        </authorList>
    </citation>
    <scope>NUCLEOTIDE SEQUENCE [LARGE SCALE GENOMIC DNA]</scope>
    <source>
        <strain evidence="2 3">Gai3-2</strain>
    </source>
</reference>
<dbReference type="KEGG" id="halg:HUG10_04270"/>
<accession>A0A7D5GJD8</accession>
<dbReference type="AlphaFoldDB" id="A0A7D5GJD8"/>
<gene>
    <name evidence="2" type="ORF">HUG10_04270</name>
</gene>
<evidence type="ECO:0000313" key="2">
    <source>
        <dbReference type="EMBL" id="QLG26804.1"/>
    </source>
</evidence>
<keyword evidence="3" id="KW-1185">Reference proteome</keyword>
<dbReference type="EMBL" id="CP058529">
    <property type="protein sequence ID" value="QLG26804.1"/>
    <property type="molecule type" value="Genomic_DNA"/>
</dbReference>
<evidence type="ECO:0000313" key="3">
    <source>
        <dbReference type="Proteomes" id="UP000509750"/>
    </source>
</evidence>
<protein>
    <submittedName>
        <fullName evidence="2">PRC-barrel domain containing protein</fullName>
    </submittedName>
</protein>